<dbReference type="PANTHER" id="PTHR43808">
    <property type="entry name" value="ACETYLORNITHINE DEACETYLASE"/>
    <property type="match status" value="1"/>
</dbReference>
<gene>
    <name evidence="9" type="ORF">DXC93_15925</name>
</gene>
<keyword evidence="4" id="KW-0479">Metal-binding</keyword>
<comment type="similarity">
    <text evidence="3">Belongs to the peptidase M20A family.</text>
</comment>
<keyword evidence="7" id="KW-0170">Cobalt</keyword>
<dbReference type="InterPro" id="IPR036264">
    <property type="entry name" value="Bact_exopeptidase_dim_dom"/>
</dbReference>
<evidence type="ECO:0000256" key="2">
    <source>
        <dbReference type="ARBA" id="ARBA00001947"/>
    </source>
</evidence>
<dbReference type="InterPro" id="IPR010182">
    <property type="entry name" value="ArgE/DapE"/>
</dbReference>
<dbReference type="GO" id="GO:0046872">
    <property type="term" value="F:metal ion binding"/>
    <property type="evidence" value="ECO:0007669"/>
    <property type="project" value="UniProtKB-KW"/>
</dbReference>
<evidence type="ECO:0000313" key="10">
    <source>
        <dbReference type="Proteomes" id="UP000261324"/>
    </source>
</evidence>
<dbReference type="NCBIfam" id="TIGR01910">
    <property type="entry name" value="DapE-ArgE"/>
    <property type="match status" value="1"/>
</dbReference>
<evidence type="ECO:0000256" key="4">
    <source>
        <dbReference type="ARBA" id="ARBA00022723"/>
    </source>
</evidence>
<dbReference type="RefSeq" id="WP_005342867.1">
    <property type="nucleotide sequence ID" value="NZ_QSRA01000034.1"/>
</dbReference>
<dbReference type="Proteomes" id="UP000261324">
    <property type="component" value="Unassembled WGS sequence"/>
</dbReference>
<dbReference type="SUPFAM" id="SSF53187">
    <property type="entry name" value="Zn-dependent exopeptidases"/>
    <property type="match status" value="1"/>
</dbReference>
<name>A0A3E4PFT9_9FIRM</name>
<proteinExistence type="inferred from homology"/>
<keyword evidence="5" id="KW-0378">Hydrolase</keyword>
<dbReference type="GO" id="GO:0016787">
    <property type="term" value="F:hydrolase activity"/>
    <property type="evidence" value="ECO:0007669"/>
    <property type="project" value="UniProtKB-KW"/>
</dbReference>
<evidence type="ECO:0000313" key="9">
    <source>
        <dbReference type="EMBL" id="RGK78705.1"/>
    </source>
</evidence>
<organism evidence="9 10">
    <name type="scientific">Dorea formicigenerans</name>
    <dbReference type="NCBI Taxonomy" id="39486"/>
    <lineage>
        <taxon>Bacteria</taxon>
        <taxon>Bacillati</taxon>
        <taxon>Bacillota</taxon>
        <taxon>Clostridia</taxon>
        <taxon>Lachnospirales</taxon>
        <taxon>Lachnospiraceae</taxon>
        <taxon>Dorea</taxon>
    </lineage>
</organism>
<dbReference type="InterPro" id="IPR011650">
    <property type="entry name" value="Peptidase_M20_dimer"/>
</dbReference>
<comment type="cofactor">
    <cofactor evidence="1">
        <name>Co(2+)</name>
        <dbReference type="ChEBI" id="CHEBI:48828"/>
    </cofactor>
</comment>
<dbReference type="InterPro" id="IPR002933">
    <property type="entry name" value="Peptidase_M20"/>
</dbReference>
<evidence type="ECO:0000256" key="3">
    <source>
        <dbReference type="ARBA" id="ARBA00006247"/>
    </source>
</evidence>
<keyword evidence="6" id="KW-0862">Zinc</keyword>
<comment type="cofactor">
    <cofactor evidence="2">
        <name>Zn(2+)</name>
        <dbReference type="ChEBI" id="CHEBI:29105"/>
    </cofactor>
</comment>
<comment type="caution">
    <text evidence="9">The sequence shown here is derived from an EMBL/GenBank/DDBJ whole genome shotgun (WGS) entry which is preliminary data.</text>
</comment>
<dbReference type="Pfam" id="PF01546">
    <property type="entry name" value="Peptidase_M20"/>
    <property type="match status" value="1"/>
</dbReference>
<evidence type="ECO:0000256" key="5">
    <source>
        <dbReference type="ARBA" id="ARBA00022801"/>
    </source>
</evidence>
<dbReference type="Gene3D" id="3.40.630.10">
    <property type="entry name" value="Zn peptidases"/>
    <property type="match status" value="1"/>
</dbReference>
<protein>
    <submittedName>
        <fullName evidence="9">ArgE/DapE family deacylase</fullName>
    </submittedName>
</protein>
<dbReference type="PANTHER" id="PTHR43808:SF25">
    <property type="entry name" value="PEPTIDASE M20 DIMERISATION DOMAIN-CONTAINING PROTEIN"/>
    <property type="match status" value="1"/>
</dbReference>
<dbReference type="Gene3D" id="3.30.70.360">
    <property type="match status" value="1"/>
</dbReference>
<dbReference type="AlphaFoldDB" id="A0A3E4PFT9"/>
<reference evidence="9 10" key="1">
    <citation type="submission" date="2018-08" db="EMBL/GenBank/DDBJ databases">
        <title>A genome reference for cultivated species of the human gut microbiota.</title>
        <authorList>
            <person name="Zou Y."/>
            <person name="Xue W."/>
            <person name="Luo G."/>
        </authorList>
    </citation>
    <scope>NUCLEOTIDE SEQUENCE [LARGE SCALE GENOMIC DNA]</scope>
    <source>
        <strain evidence="9 10">TF09-3</strain>
    </source>
</reference>
<feature type="domain" description="Peptidase M20 dimerisation" evidence="8">
    <location>
        <begin position="212"/>
        <end position="318"/>
    </location>
</feature>
<evidence type="ECO:0000259" key="8">
    <source>
        <dbReference type="Pfam" id="PF07687"/>
    </source>
</evidence>
<dbReference type="InterPro" id="IPR050072">
    <property type="entry name" value="Peptidase_M20A"/>
</dbReference>
<dbReference type="EMBL" id="QSRA01000034">
    <property type="protein sequence ID" value="RGK78705.1"/>
    <property type="molecule type" value="Genomic_DNA"/>
</dbReference>
<evidence type="ECO:0000256" key="1">
    <source>
        <dbReference type="ARBA" id="ARBA00001941"/>
    </source>
</evidence>
<dbReference type="Pfam" id="PF07687">
    <property type="entry name" value="M20_dimer"/>
    <property type="match status" value="1"/>
</dbReference>
<dbReference type="SUPFAM" id="SSF55031">
    <property type="entry name" value="Bacterial exopeptidase dimerisation domain"/>
    <property type="match status" value="1"/>
</dbReference>
<sequence length="428" mass="47496">MANKYSKQIEDTIEKNKQKYIDHLLKLVSIDTHDIGHGIEGGLEGNGQEYLIQVFEEMHADEIQKDPLTEEAIVKCNELYNEGNIGHNYENRFNVYATINGKSKKSILFNGHIDHMPADNLEHWKIDPLKPEVIGDKITGLGVADMKAGLMAGIMASMVLQDAGIEFPVTVKYATVCDEEGGGNGSLCAAMNGVKADAVVVCEPTNYELIVAHMGWVFFQVEVSGIAVHSGLKLAGVNAIEKAGILMEAIDRLEHKWLLKYKHPLLPPPSSNVGVIYGGEAGSTIPDYCCFKTCVHYLPNLMSREQVIKEYTDAIYERCQGDSWLKEHMPKITTYQQGNPFEMELDHPFVGAFKNAYTDALGKEVKLVGSPAGCDSRTWHNIVKCPTVQYGPGSLEQCHAVNEFVTVDQYLDAIKIYANLIIEWANEE</sequence>
<evidence type="ECO:0000256" key="6">
    <source>
        <dbReference type="ARBA" id="ARBA00022833"/>
    </source>
</evidence>
<accession>A0A3E4PFT9</accession>
<evidence type="ECO:0000256" key="7">
    <source>
        <dbReference type="ARBA" id="ARBA00023285"/>
    </source>
</evidence>